<dbReference type="Proteomes" id="UP000535501">
    <property type="component" value="Unassembled WGS sequence"/>
</dbReference>
<keyword evidence="7" id="KW-1185">Reference proteome</keyword>
<name>A0A7W9YW42_9HYPH</name>
<comment type="caution">
    <text evidence="6">The sequence shown here is derived from an EMBL/GenBank/DDBJ whole genome shotgun (WGS) entry which is preliminary data.</text>
</comment>
<gene>
    <name evidence="6" type="ORF">HNQ75_001441</name>
</gene>
<dbReference type="InterPro" id="IPR011057">
    <property type="entry name" value="Mss4-like_sf"/>
</dbReference>
<evidence type="ECO:0000259" key="5">
    <source>
        <dbReference type="PROSITE" id="PS51891"/>
    </source>
</evidence>
<proteinExistence type="inferred from homology"/>
<dbReference type="GO" id="GO:0016846">
    <property type="term" value="F:carbon-sulfur lyase activity"/>
    <property type="evidence" value="ECO:0007669"/>
    <property type="project" value="InterPro"/>
</dbReference>
<evidence type="ECO:0000256" key="4">
    <source>
        <dbReference type="ARBA" id="ARBA00023239"/>
    </source>
</evidence>
<comment type="similarity">
    <text evidence="1">Belongs to the Gfa family.</text>
</comment>
<sequence>MVKNSGRCLCGTVSFVTTGPLEDVTACHCSQCRRQTGLYYAATRLRVTNIRIDGEDGVRWYRASNQARRGFCATCGSALFWQEDDADDISVLAGAFDQPSSLTMGCHIFCDDKADFYDLPDDSLPRYPGSRGD</sequence>
<evidence type="ECO:0000256" key="3">
    <source>
        <dbReference type="ARBA" id="ARBA00022833"/>
    </source>
</evidence>
<evidence type="ECO:0000313" key="7">
    <source>
        <dbReference type="Proteomes" id="UP000535501"/>
    </source>
</evidence>
<accession>A0A7W9YW42</accession>
<dbReference type="EMBL" id="JACHEJ010000002">
    <property type="protein sequence ID" value="MBB6179487.1"/>
    <property type="molecule type" value="Genomic_DNA"/>
</dbReference>
<dbReference type="PANTHER" id="PTHR33337:SF40">
    <property type="entry name" value="CENP-V_GFA DOMAIN-CONTAINING PROTEIN-RELATED"/>
    <property type="match status" value="1"/>
</dbReference>
<keyword evidence="3" id="KW-0862">Zinc</keyword>
<organism evidence="6 7">
    <name type="scientific">Pseudorhizobium flavum</name>
    <dbReference type="NCBI Taxonomy" id="1335061"/>
    <lineage>
        <taxon>Bacteria</taxon>
        <taxon>Pseudomonadati</taxon>
        <taxon>Pseudomonadota</taxon>
        <taxon>Alphaproteobacteria</taxon>
        <taxon>Hyphomicrobiales</taxon>
        <taxon>Rhizobiaceae</taxon>
        <taxon>Rhizobium/Agrobacterium group</taxon>
        <taxon>Pseudorhizobium</taxon>
    </lineage>
</organism>
<evidence type="ECO:0000256" key="2">
    <source>
        <dbReference type="ARBA" id="ARBA00022723"/>
    </source>
</evidence>
<reference evidence="6 7" key="1">
    <citation type="submission" date="2020-08" db="EMBL/GenBank/DDBJ databases">
        <title>Genomic Encyclopedia of Type Strains, Phase IV (KMG-IV): sequencing the most valuable type-strain genomes for metagenomic binning, comparative biology and taxonomic classification.</title>
        <authorList>
            <person name="Goeker M."/>
        </authorList>
    </citation>
    <scope>NUCLEOTIDE SEQUENCE [LARGE SCALE GENOMIC DNA]</scope>
    <source>
        <strain evidence="6 7">DSM 102134</strain>
    </source>
</reference>
<feature type="domain" description="CENP-V/GFA" evidence="5">
    <location>
        <begin position="4"/>
        <end position="118"/>
    </location>
</feature>
<keyword evidence="4" id="KW-0456">Lyase</keyword>
<protein>
    <recommendedName>
        <fullName evidence="5">CENP-V/GFA domain-containing protein</fullName>
    </recommendedName>
</protein>
<dbReference type="GO" id="GO:0046872">
    <property type="term" value="F:metal ion binding"/>
    <property type="evidence" value="ECO:0007669"/>
    <property type="project" value="UniProtKB-KW"/>
</dbReference>
<dbReference type="AlphaFoldDB" id="A0A7W9YW42"/>
<dbReference type="Pfam" id="PF04828">
    <property type="entry name" value="GFA"/>
    <property type="match status" value="1"/>
</dbReference>
<evidence type="ECO:0000313" key="6">
    <source>
        <dbReference type="EMBL" id="MBB6179487.1"/>
    </source>
</evidence>
<dbReference type="PANTHER" id="PTHR33337">
    <property type="entry name" value="GFA DOMAIN-CONTAINING PROTEIN"/>
    <property type="match status" value="1"/>
</dbReference>
<keyword evidence="2" id="KW-0479">Metal-binding</keyword>
<dbReference type="SUPFAM" id="SSF51316">
    <property type="entry name" value="Mss4-like"/>
    <property type="match status" value="1"/>
</dbReference>
<evidence type="ECO:0000256" key="1">
    <source>
        <dbReference type="ARBA" id="ARBA00005495"/>
    </source>
</evidence>
<dbReference type="PROSITE" id="PS51891">
    <property type="entry name" value="CENP_V_GFA"/>
    <property type="match status" value="1"/>
</dbReference>
<dbReference type="Gene3D" id="3.90.1590.10">
    <property type="entry name" value="glutathione-dependent formaldehyde- activating enzyme (gfa)"/>
    <property type="match status" value="1"/>
</dbReference>
<dbReference type="InterPro" id="IPR006913">
    <property type="entry name" value="CENP-V/GFA"/>
</dbReference>